<evidence type="ECO:0000313" key="2">
    <source>
        <dbReference type="EMBL" id="CAB1428886.1"/>
    </source>
</evidence>
<organism evidence="2 3">
    <name type="scientific">Pleuronectes platessa</name>
    <name type="common">European plaice</name>
    <dbReference type="NCBI Taxonomy" id="8262"/>
    <lineage>
        <taxon>Eukaryota</taxon>
        <taxon>Metazoa</taxon>
        <taxon>Chordata</taxon>
        <taxon>Craniata</taxon>
        <taxon>Vertebrata</taxon>
        <taxon>Euteleostomi</taxon>
        <taxon>Actinopterygii</taxon>
        <taxon>Neopterygii</taxon>
        <taxon>Teleostei</taxon>
        <taxon>Neoteleostei</taxon>
        <taxon>Acanthomorphata</taxon>
        <taxon>Carangaria</taxon>
        <taxon>Pleuronectiformes</taxon>
        <taxon>Pleuronectoidei</taxon>
        <taxon>Pleuronectidae</taxon>
        <taxon>Pleuronectes</taxon>
    </lineage>
</organism>
<sequence>MRCGGATEKLRVSPPNISGTLAEPQVTELLSCGTRSSGAAGRLSPPDAGSQSSSDRDAASLLPWRISPGHSLLIGPSVSRLPAWFCPYAPSPEELRREAPGAGSTTGE</sequence>
<name>A0A9N7UDA0_PLEPL</name>
<dbReference type="Proteomes" id="UP001153269">
    <property type="component" value="Unassembled WGS sequence"/>
</dbReference>
<evidence type="ECO:0000313" key="3">
    <source>
        <dbReference type="Proteomes" id="UP001153269"/>
    </source>
</evidence>
<reference evidence="2" key="1">
    <citation type="submission" date="2020-03" db="EMBL/GenBank/DDBJ databases">
        <authorList>
            <person name="Weist P."/>
        </authorList>
    </citation>
    <scope>NUCLEOTIDE SEQUENCE</scope>
</reference>
<keyword evidence="3" id="KW-1185">Reference proteome</keyword>
<dbReference type="AlphaFoldDB" id="A0A9N7UDA0"/>
<feature type="region of interest" description="Disordered" evidence="1">
    <location>
        <begin position="1"/>
        <end position="57"/>
    </location>
</feature>
<accession>A0A9N7UDA0</accession>
<evidence type="ECO:0000256" key="1">
    <source>
        <dbReference type="SAM" id="MobiDB-lite"/>
    </source>
</evidence>
<gene>
    <name evidence="2" type="ORF">PLEPLA_LOCUS16861</name>
</gene>
<protein>
    <submittedName>
        <fullName evidence="2">Uncharacterized protein</fullName>
    </submittedName>
</protein>
<dbReference type="EMBL" id="CADEAL010001099">
    <property type="protein sequence ID" value="CAB1428886.1"/>
    <property type="molecule type" value="Genomic_DNA"/>
</dbReference>
<comment type="caution">
    <text evidence="2">The sequence shown here is derived from an EMBL/GenBank/DDBJ whole genome shotgun (WGS) entry which is preliminary data.</text>
</comment>
<proteinExistence type="predicted"/>